<dbReference type="AlphaFoldDB" id="A0A6A4HDA9"/>
<dbReference type="OrthoDB" id="2614495at2759"/>
<name>A0A6A4HDA9_9AGAR</name>
<dbReference type="EMBL" id="ML769526">
    <property type="protein sequence ID" value="KAE9395703.1"/>
    <property type="molecule type" value="Genomic_DNA"/>
</dbReference>
<reference evidence="1" key="1">
    <citation type="journal article" date="2019" name="Environ. Microbiol.">
        <title>Fungal ecological strategies reflected in gene transcription - a case study of two litter decomposers.</title>
        <authorList>
            <person name="Barbi F."/>
            <person name="Kohler A."/>
            <person name="Barry K."/>
            <person name="Baskaran P."/>
            <person name="Daum C."/>
            <person name="Fauchery L."/>
            <person name="Ihrmark K."/>
            <person name="Kuo A."/>
            <person name="LaButti K."/>
            <person name="Lipzen A."/>
            <person name="Morin E."/>
            <person name="Grigoriev I.V."/>
            <person name="Henrissat B."/>
            <person name="Lindahl B."/>
            <person name="Martin F."/>
        </authorList>
    </citation>
    <scope>NUCLEOTIDE SEQUENCE</scope>
    <source>
        <strain evidence="1">JB14</strain>
    </source>
</reference>
<gene>
    <name evidence="1" type="ORF">BT96DRAFT_942225</name>
</gene>
<keyword evidence="2" id="KW-1185">Reference proteome</keyword>
<evidence type="ECO:0000313" key="2">
    <source>
        <dbReference type="Proteomes" id="UP000799118"/>
    </source>
</evidence>
<protein>
    <submittedName>
        <fullName evidence="1">Uncharacterized protein</fullName>
    </submittedName>
</protein>
<organism evidence="1 2">
    <name type="scientific">Gymnopus androsaceus JB14</name>
    <dbReference type="NCBI Taxonomy" id="1447944"/>
    <lineage>
        <taxon>Eukaryota</taxon>
        <taxon>Fungi</taxon>
        <taxon>Dikarya</taxon>
        <taxon>Basidiomycota</taxon>
        <taxon>Agaricomycotina</taxon>
        <taxon>Agaricomycetes</taxon>
        <taxon>Agaricomycetidae</taxon>
        <taxon>Agaricales</taxon>
        <taxon>Marasmiineae</taxon>
        <taxon>Omphalotaceae</taxon>
        <taxon>Gymnopus</taxon>
    </lineage>
</organism>
<dbReference type="Proteomes" id="UP000799118">
    <property type="component" value="Unassembled WGS sequence"/>
</dbReference>
<evidence type="ECO:0000313" key="1">
    <source>
        <dbReference type="EMBL" id="KAE9395703.1"/>
    </source>
</evidence>
<proteinExistence type="predicted"/>
<sequence>MFDLNACHVITTYIQVQYMLTIQRAISGRMVLEMILHTVNSWAELRSYCLLNRTSMMTGNHLLNIPMFPEASQLSGQDIWRVFKDRVELNVQVKGLMGYLDGSIPKPTSATYLYAAQTPSSIDSHFPFPGEWTQRDQITWKYLVKKYKLRDEQHIHITDTNLCEHKFNPEMTTMEDHEKKMKNLLKTLHNLGGTCNDYQFRMIVISSMPDNWKDYVLNVPGILSSEAFTYLHHLYLDEVGWNHDGNDNIVKKQVAALFAEYVATHNASTSVVASAKRNKSNRPICMNPPCPTKVGHTIERCWAVGGWAEGKAPKSWKEKYGRTTASPNTTASPINVYIGFGKLPEELGLRVH</sequence>
<accession>A0A6A4HDA9</accession>